<dbReference type="SUPFAM" id="SSF53335">
    <property type="entry name" value="S-adenosyl-L-methionine-dependent methyltransferases"/>
    <property type="match status" value="1"/>
</dbReference>
<dbReference type="PANTHER" id="PTHR31009">
    <property type="entry name" value="S-ADENOSYL-L-METHIONINE:CARBOXYL METHYLTRANSFERASE FAMILY PROTEIN"/>
    <property type="match status" value="1"/>
</dbReference>
<dbReference type="AlphaFoldDB" id="A0A7J0EJX0"/>
<dbReference type="Pfam" id="PF03492">
    <property type="entry name" value="Methyltransf_7"/>
    <property type="match status" value="1"/>
</dbReference>
<reference evidence="2 3" key="1">
    <citation type="submission" date="2019-07" db="EMBL/GenBank/DDBJ databases">
        <title>De Novo Assembly of kiwifruit Actinidia rufa.</title>
        <authorList>
            <person name="Sugita-Konishi S."/>
            <person name="Sato K."/>
            <person name="Mori E."/>
            <person name="Abe Y."/>
            <person name="Kisaki G."/>
            <person name="Hamano K."/>
            <person name="Suezawa K."/>
            <person name="Otani M."/>
            <person name="Fukuda T."/>
            <person name="Manabe T."/>
            <person name="Gomi K."/>
            <person name="Tabuchi M."/>
            <person name="Akimitsu K."/>
            <person name="Kataoka I."/>
        </authorList>
    </citation>
    <scope>NUCLEOTIDE SEQUENCE [LARGE SCALE GENOMIC DNA]</scope>
    <source>
        <strain evidence="3">cv. Fuchu</strain>
    </source>
</reference>
<dbReference type="GO" id="GO:0008168">
    <property type="term" value="F:methyltransferase activity"/>
    <property type="evidence" value="ECO:0007669"/>
    <property type="project" value="InterPro"/>
</dbReference>
<protein>
    <recommendedName>
        <fullName evidence="4">S-adenosyl-L-methionine-dependent methyltransferases superfamily protein</fullName>
    </recommendedName>
</protein>
<evidence type="ECO:0000313" key="3">
    <source>
        <dbReference type="Proteomes" id="UP000585474"/>
    </source>
</evidence>
<dbReference type="Gene3D" id="3.40.50.150">
    <property type="entry name" value="Vaccinia Virus protein VP39"/>
    <property type="match status" value="1"/>
</dbReference>
<evidence type="ECO:0000313" key="2">
    <source>
        <dbReference type="EMBL" id="GFY86754.1"/>
    </source>
</evidence>
<dbReference type="OrthoDB" id="1691846at2759"/>
<dbReference type="EMBL" id="BJWL01000005">
    <property type="protein sequence ID" value="GFY86754.1"/>
    <property type="molecule type" value="Genomic_DNA"/>
</dbReference>
<name>A0A7J0EJX0_9ERIC</name>
<gene>
    <name evidence="2" type="ORF">Acr_05g0003930</name>
</gene>
<sequence length="209" mass="23825">MARTATPKIPLFRNSPAFSRGRISHTGTEKAVEAYSGQFRKDMENFLNVRALEHVNGGMMIVLTLLPNGVLYSVTTLGMGYEIFGSYLSDMAKTGRVCAERVDAFNSPIYSALVGELKELIVANGYFQIVRIEKLDYPMVDEKNREPRLFARHFRAVTEGVVEDHCGKEIVEELFDHLTKKLEGNMFIFDEKYCQEAHYLVFLRRRVTG</sequence>
<dbReference type="InterPro" id="IPR005299">
    <property type="entry name" value="MeTrfase_7"/>
</dbReference>
<comment type="similarity">
    <text evidence="1">Belongs to the methyltransferase superfamily. Type-7 methyltransferase family.</text>
</comment>
<evidence type="ECO:0008006" key="4">
    <source>
        <dbReference type="Google" id="ProtNLM"/>
    </source>
</evidence>
<proteinExistence type="inferred from homology"/>
<accession>A0A7J0EJX0</accession>
<keyword evidence="3" id="KW-1185">Reference proteome</keyword>
<dbReference type="InterPro" id="IPR029063">
    <property type="entry name" value="SAM-dependent_MTases_sf"/>
</dbReference>
<evidence type="ECO:0000256" key="1">
    <source>
        <dbReference type="ARBA" id="ARBA00007967"/>
    </source>
</evidence>
<comment type="caution">
    <text evidence="2">The sequence shown here is derived from an EMBL/GenBank/DDBJ whole genome shotgun (WGS) entry which is preliminary data.</text>
</comment>
<dbReference type="Proteomes" id="UP000585474">
    <property type="component" value="Unassembled WGS sequence"/>
</dbReference>
<organism evidence="2 3">
    <name type="scientific">Actinidia rufa</name>
    <dbReference type="NCBI Taxonomy" id="165716"/>
    <lineage>
        <taxon>Eukaryota</taxon>
        <taxon>Viridiplantae</taxon>
        <taxon>Streptophyta</taxon>
        <taxon>Embryophyta</taxon>
        <taxon>Tracheophyta</taxon>
        <taxon>Spermatophyta</taxon>
        <taxon>Magnoliopsida</taxon>
        <taxon>eudicotyledons</taxon>
        <taxon>Gunneridae</taxon>
        <taxon>Pentapetalae</taxon>
        <taxon>asterids</taxon>
        <taxon>Ericales</taxon>
        <taxon>Actinidiaceae</taxon>
        <taxon>Actinidia</taxon>
    </lineage>
</organism>